<accession>A0A6J5KWY4</accession>
<protein>
    <submittedName>
        <fullName evidence="1">Uncharacterized protein</fullName>
    </submittedName>
</protein>
<gene>
    <name evidence="1" type="ORF">UFOVP65_27</name>
</gene>
<organism evidence="1">
    <name type="scientific">uncultured Caudovirales phage</name>
    <dbReference type="NCBI Taxonomy" id="2100421"/>
    <lineage>
        <taxon>Viruses</taxon>
        <taxon>Duplodnaviria</taxon>
        <taxon>Heunggongvirae</taxon>
        <taxon>Uroviricota</taxon>
        <taxon>Caudoviricetes</taxon>
        <taxon>Peduoviridae</taxon>
        <taxon>Maltschvirus</taxon>
        <taxon>Maltschvirus maltsch</taxon>
    </lineage>
</organism>
<sequence length="132" mass="14834">MVHVNDLPVETLVNRLVQAKALEVEANRQRIQAEELLIARLGSKPESRQSHMLDSGDTVVITSKMIYHADMPALIELSARLPDAMRPVRIKTELDQTAAKYLRNNEVEAWRVIAPAITIKPAKTSVEIKPFI</sequence>
<name>A0A6J5KWY4_9CAUD</name>
<evidence type="ECO:0000313" key="1">
    <source>
        <dbReference type="EMBL" id="CAB4124740.1"/>
    </source>
</evidence>
<dbReference type="EMBL" id="LR796179">
    <property type="protein sequence ID" value="CAB4124740.1"/>
    <property type="molecule type" value="Genomic_DNA"/>
</dbReference>
<reference evidence="1" key="1">
    <citation type="submission" date="2020-04" db="EMBL/GenBank/DDBJ databases">
        <authorList>
            <person name="Chiriac C."/>
            <person name="Salcher M."/>
            <person name="Ghai R."/>
            <person name="Kavagutti S V."/>
        </authorList>
    </citation>
    <scope>NUCLEOTIDE SEQUENCE</scope>
</reference>
<proteinExistence type="predicted"/>